<feature type="compositionally biased region" description="Low complexity" evidence="1">
    <location>
        <begin position="111"/>
        <end position="133"/>
    </location>
</feature>
<feature type="compositionally biased region" description="Low complexity" evidence="1">
    <location>
        <begin position="141"/>
        <end position="160"/>
    </location>
</feature>
<proteinExistence type="predicted"/>
<feature type="signal peptide" evidence="2">
    <location>
        <begin position="1"/>
        <end position="38"/>
    </location>
</feature>
<gene>
    <name evidence="3" type="ORF">CCOS01_08152</name>
</gene>
<feature type="region of interest" description="Disordered" evidence="1">
    <location>
        <begin position="101"/>
        <end position="169"/>
    </location>
</feature>
<evidence type="ECO:0000256" key="2">
    <source>
        <dbReference type="SAM" id="SignalP"/>
    </source>
</evidence>
<evidence type="ECO:0000313" key="3">
    <source>
        <dbReference type="EMBL" id="KAK1525734.1"/>
    </source>
</evidence>
<reference evidence="3 4" key="1">
    <citation type="submission" date="2016-10" db="EMBL/GenBank/DDBJ databases">
        <title>The genome sequence of Colletotrichum fioriniae PJ7.</title>
        <authorList>
            <person name="Baroncelli R."/>
        </authorList>
    </citation>
    <scope>NUCLEOTIDE SEQUENCE [LARGE SCALE GENOMIC DNA]</scope>
    <source>
        <strain evidence="3 4">IMI 309622</strain>
    </source>
</reference>
<accession>A0AAI9YUV5</accession>
<dbReference type="GeneID" id="85339860"/>
<keyword evidence="2" id="KW-0732">Signal</keyword>
<name>A0AAI9YUV5_9PEZI</name>
<evidence type="ECO:0000313" key="4">
    <source>
        <dbReference type="Proteomes" id="UP001240678"/>
    </source>
</evidence>
<dbReference type="AlphaFoldDB" id="A0AAI9YUV5"/>
<protein>
    <submittedName>
        <fullName evidence="3">Uncharacterized protein</fullName>
    </submittedName>
</protein>
<organism evidence="3 4">
    <name type="scientific">Colletotrichum costaricense</name>
    <dbReference type="NCBI Taxonomy" id="1209916"/>
    <lineage>
        <taxon>Eukaryota</taxon>
        <taxon>Fungi</taxon>
        <taxon>Dikarya</taxon>
        <taxon>Ascomycota</taxon>
        <taxon>Pezizomycotina</taxon>
        <taxon>Sordariomycetes</taxon>
        <taxon>Hypocreomycetidae</taxon>
        <taxon>Glomerellales</taxon>
        <taxon>Glomerellaceae</taxon>
        <taxon>Colletotrichum</taxon>
        <taxon>Colletotrichum acutatum species complex</taxon>
    </lineage>
</organism>
<evidence type="ECO:0000256" key="1">
    <source>
        <dbReference type="SAM" id="MobiDB-lite"/>
    </source>
</evidence>
<feature type="chain" id="PRO_5042602387" evidence="2">
    <location>
        <begin position="39"/>
        <end position="258"/>
    </location>
</feature>
<dbReference type="RefSeq" id="XP_060312587.1">
    <property type="nucleotide sequence ID" value="XM_060456313.1"/>
</dbReference>
<sequence length="258" mass="26598">MSISYINNQRSAVLQSQMFSSSWLLTLWFSQVLSPSHGTRVDCRQQTSILANLTQDTTQDTTQTLTESLTMRINTLLAILGTTALAAADAPAVTPFLTQPGSQPTTLVPQPSSSSAIPAVPLPPASSAASPLSSSPPSPPSSNSSSSSAGAATLSTTTTSRPGGTRTISLAPVKTNIYQECGGLRPTPNPCPASFECIDDPFRKGCGLACDQTGICVVPIMCGGIAAIKCPAGKWCVDDPRDDCHPLQGGADCAGLCV</sequence>
<feature type="compositionally biased region" description="Polar residues" evidence="1">
    <location>
        <begin position="101"/>
        <end position="110"/>
    </location>
</feature>
<keyword evidence="4" id="KW-1185">Reference proteome</keyword>
<dbReference type="Proteomes" id="UP001240678">
    <property type="component" value="Unassembled WGS sequence"/>
</dbReference>
<comment type="caution">
    <text evidence="3">The sequence shown here is derived from an EMBL/GenBank/DDBJ whole genome shotgun (WGS) entry which is preliminary data.</text>
</comment>
<dbReference type="EMBL" id="MOOE01000008">
    <property type="protein sequence ID" value="KAK1525734.1"/>
    <property type="molecule type" value="Genomic_DNA"/>
</dbReference>